<protein>
    <recommendedName>
        <fullName evidence="1">DUF4371 domain-containing protein</fullName>
    </recommendedName>
</protein>
<gene>
    <name evidence="2" type="ORF">EUTSA_v10023867mg</name>
</gene>
<feature type="domain" description="DUF4371" evidence="1">
    <location>
        <begin position="75"/>
        <end position="149"/>
    </location>
</feature>
<dbReference type="Pfam" id="PF14291">
    <property type="entry name" value="DUF4371"/>
    <property type="match status" value="1"/>
</dbReference>
<dbReference type="STRING" id="72664.V4ME95"/>
<sequence length="354" mass="41650">RLAFESIPQLKDAYRAHVEQAKSSCPRMCKKEFIKTGEKGYPLKNIYEVEANGRELPPMTKDFEATHRKKVELYVGLMTYLLRQGLPFRGHNELVDSINKGIFLELVKYTAEQNEIVSKVVLENAPKNNQMVSHKIQTEIVHCFAEEVIEFNGLRALILRENNFAYYVHCFAHQLQLVVITIAQKHFEVGDFFDMIVVLLNVVGASCKRKYMNYNIELLVMEEEFIDSMNPRMKSNKTNLHHYKVECFYTIFDIQIQESNDRFDEVNIELFGCIESLSLIDSFHEFDQFKVMRLSEFYPEDFSQERVTLEHQLGLYTDNIRGEERFSNVKDFGDLARVMVETKNIFYILWFTDF</sequence>
<dbReference type="OMA" id="KDFEATH"/>
<dbReference type="EMBL" id="KI517881">
    <property type="protein sequence ID" value="ESQ29576.1"/>
    <property type="molecule type" value="Genomic_DNA"/>
</dbReference>
<evidence type="ECO:0000313" key="3">
    <source>
        <dbReference type="Proteomes" id="UP000030689"/>
    </source>
</evidence>
<dbReference type="Proteomes" id="UP000030689">
    <property type="component" value="Unassembled WGS sequence"/>
</dbReference>
<dbReference type="KEGG" id="eus:EUTSA_v10023867mg"/>
<dbReference type="InterPro" id="IPR025398">
    <property type="entry name" value="DUF4371"/>
</dbReference>
<keyword evidence="3" id="KW-1185">Reference proteome</keyword>
<feature type="non-terminal residue" evidence="2">
    <location>
        <position position="1"/>
    </location>
</feature>
<dbReference type="eggNOG" id="ENOG502QSU3">
    <property type="taxonomic scope" value="Eukaryota"/>
</dbReference>
<dbReference type="PANTHER" id="PTHR11697:SF230">
    <property type="entry name" value="ZINC FINGER, MYM DOMAIN CONTAINING 1"/>
    <property type="match status" value="1"/>
</dbReference>
<evidence type="ECO:0000259" key="1">
    <source>
        <dbReference type="Pfam" id="PF14291"/>
    </source>
</evidence>
<accession>V4ME95</accession>
<organism evidence="2 3">
    <name type="scientific">Eutrema salsugineum</name>
    <name type="common">Saltwater cress</name>
    <name type="synonym">Sisymbrium salsugineum</name>
    <dbReference type="NCBI Taxonomy" id="72664"/>
    <lineage>
        <taxon>Eukaryota</taxon>
        <taxon>Viridiplantae</taxon>
        <taxon>Streptophyta</taxon>
        <taxon>Embryophyta</taxon>
        <taxon>Tracheophyta</taxon>
        <taxon>Spermatophyta</taxon>
        <taxon>Magnoliopsida</taxon>
        <taxon>eudicotyledons</taxon>
        <taxon>Gunneridae</taxon>
        <taxon>Pentapetalae</taxon>
        <taxon>rosids</taxon>
        <taxon>malvids</taxon>
        <taxon>Brassicales</taxon>
        <taxon>Brassicaceae</taxon>
        <taxon>Eutremeae</taxon>
        <taxon>Eutrema</taxon>
    </lineage>
</organism>
<dbReference type="InterPro" id="IPR055298">
    <property type="entry name" value="AtLOH3-like"/>
</dbReference>
<dbReference type="Gramene" id="ESQ29576">
    <property type="protein sequence ID" value="ESQ29576"/>
    <property type="gene ID" value="EUTSA_v10023867mg"/>
</dbReference>
<dbReference type="AlphaFoldDB" id="V4ME95"/>
<evidence type="ECO:0000313" key="2">
    <source>
        <dbReference type="EMBL" id="ESQ29576.1"/>
    </source>
</evidence>
<dbReference type="PANTHER" id="PTHR11697">
    <property type="entry name" value="GENERAL TRANSCRIPTION FACTOR 2-RELATED ZINC FINGER PROTEIN"/>
    <property type="match status" value="1"/>
</dbReference>
<reference evidence="2 3" key="1">
    <citation type="journal article" date="2013" name="Front. Plant Sci.">
        <title>The Reference Genome of the Halophytic Plant Eutrema salsugineum.</title>
        <authorList>
            <person name="Yang R."/>
            <person name="Jarvis D.E."/>
            <person name="Chen H."/>
            <person name="Beilstein M.A."/>
            <person name="Grimwood J."/>
            <person name="Jenkins J."/>
            <person name="Shu S."/>
            <person name="Prochnik S."/>
            <person name="Xin M."/>
            <person name="Ma C."/>
            <person name="Schmutz J."/>
            <person name="Wing R.A."/>
            <person name="Mitchell-Olds T."/>
            <person name="Schumaker K.S."/>
            <person name="Wang X."/>
        </authorList>
    </citation>
    <scope>NUCLEOTIDE SEQUENCE [LARGE SCALE GENOMIC DNA]</scope>
</reference>
<name>V4ME95_EUTSA</name>
<proteinExistence type="predicted"/>